<sequence>MSSETRFGLAWFFDLKNCVIVDPLHPSGRNIALPSDLSPDIIYLTNLSARDIDSLDVPDITRNLLLDEYTFTVRPSAVAMDLGWQTEAMSGVALDPDVKKAILTAVWRGYQVAFERAGIIPGLHHKAQKGAFLQELCEKTLPGEFRQPAWPDIPQVKLKTAINAWVNVQRPPSADSHIIRTLSVDRHAFYRTFLAHPLPVGLWEGGDPGATQEMMLGHLSDDRGILVRGAFTPVTNTSFPSSCFTAQSREHFIAYEVLSLEEENAKIQVADWWSGELKCAPDMLADIEEISLGDALLLEMVHRSWRHNPATGYWMACTERLALHGIAESIHSPLIPVLGYGSGRLTIATPRDSQKMAEQDKALESIAGDLMLQVPLDLTWQGDNLAGRLPLLSAIQRVAICGHSYLYAIDQAIDQVDQTAIDSVLSQAETSLTQRIESEKVSS</sequence>
<evidence type="ECO:0000313" key="1">
    <source>
        <dbReference type="EMBL" id="RCV93840.1"/>
    </source>
</evidence>
<name>A0A368U9Q5_9GAMM</name>
<protein>
    <submittedName>
        <fullName evidence="1">Uncharacterized protein</fullName>
    </submittedName>
</protein>
<keyword evidence="2" id="KW-1185">Reference proteome</keyword>
<dbReference type="EMBL" id="QPIJ01000001">
    <property type="protein sequence ID" value="RCV93840.1"/>
    <property type="molecule type" value="Genomic_DNA"/>
</dbReference>
<evidence type="ECO:0000313" key="2">
    <source>
        <dbReference type="Proteomes" id="UP000253204"/>
    </source>
</evidence>
<dbReference type="AlphaFoldDB" id="A0A368U9Q5"/>
<proteinExistence type="predicted"/>
<dbReference type="Proteomes" id="UP000253204">
    <property type="component" value="Unassembled WGS sequence"/>
</dbReference>
<comment type="caution">
    <text evidence="1">The sequence shown here is derived from an EMBL/GenBank/DDBJ whole genome shotgun (WGS) entry which is preliminary data.</text>
</comment>
<dbReference type="RefSeq" id="WP_114485168.1">
    <property type="nucleotide sequence ID" value="NZ_CBCSHM010000001.1"/>
</dbReference>
<organism evidence="1 2">
    <name type="scientific">Vreelandella rituensis</name>
    <dbReference type="NCBI Taxonomy" id="2282306"/>
    <lineage>
        <taxon>Bacteria</taxon>
        <taxon>Pseudomonadati</taxon>
        <taxon>Pseudomonadota</taxon>
        <taxon>Gammaproteobacteria</taxon>
        <taxon>Oceanospirillales</taxon>
        <taxon>Halomonadaceae</taxon>
        <taxon>Vreelandella</taxon>
    </lineage>
</organism>
<gene>
    <name evidence="1" type="ORF">DU506_01395</name>
</gene>
<reference evidence="1 2" key="1">
    <citation type="submission" date="2018-07" db="EMBL/GenBank/DDBJ databases">
        <title>Halomonas rutogse sp. nov., isolated from Lake TangqianCo on Tibetan Plateau.</title>
        <authorList>
            <person name="Lu H."/>
            <person name="Xing P."/>
            <person name="Wu Q."/>
        </authorList>
    </citation>
    <scope>NUCLEOTIDE SEQUENCE [LARGE SCALE GENOMIC DNA]</scope>
    <source>
        <strain evidence="1 2">TQ8S</strain>
    </source>
</reference>
<accession>A0A368U9Q5</accession>